<evidence type="ECO:0000256" key="9">
    <source>
        <dbReference type="RuleBase" id="RU004166"/>
    </source>
</evidence>
<dbReference type="InterPro" id="IPR020082">
    <property type="entry name" value="S-Ado-L-homoCys_hydrolase_CS"/>
</dbReference>
<dbReference type="Pfam" id="PF00670">
    <property type="entry name" value="AdoHcyase_NAD"/>
    <property type="match status" value="1"/>
</dbReference>
<evidence type="ECO:0000256" key="2">
    <source>
        <dbReference type="ARBA" id="ARBA00022563"/>
    </source>
</evidence>
<proteinExistence type="inferred from homology"/>
<feature type="binding site" evidence="5 6">
    <location>
        <position position="249"/>
    </location>
    <ligand>
        <name>substrate</name>
    </ligand>
</feature>
<keyword evidence="5" id="KW-0963">Cytoplasm</keyword>
<dbReference type="Pfam" id="PF05221">
    <property type="entry name" value="AdoHcyase"/>
    <property type="match status" value="1"/>
</dbReference>
<evidence type="ECO:0000256" key="1">
    <source>
        <dbReference type="ARBA" id="ARBA00007122"/>
    </source>
</evidence>
<dbReference type="PANTHER" id="PTHR23420">
    <property type="entry name" value="ADENOSYLHOMOCYSTEINASE"/>
    <property type="match status" value="1"/>
</dbReference>
<dbReference type="KEGG" id="lyk:FLP23_00295"/>
<dbReference type="UniPathway" id="UPA00314">
    <property type="reaction ID" value="UER00076"/>
</dbReference>
<evidence type="ECO:0000256" key="8">
    <source>
        <dbReference type="RuleBase" id="RU000548"/>
    </source>
</evidence>
<gene>
    <name evidence="5" type="primary">ahcY</name>
    <name evidence="11" type="ORF">FLP23_00295</name>
</gene>
<dbReference type="EMBL" id="CP043504">
    <property type="protein sequence ID" value="QEO08604.1"/>
    <property type="molecule type" value="Genomic_DNA"/>
</dbReference>
<feature type="binding site" evidence="5 6">
    <location>
        <position position="61"/>
    </location>
    <ligand>
        <name>substrate</name>
    </ligand>
</feature>
<dbReference type="PIRSF" id="PIRSF001109">
    <property type="entry name" value="Ad_hcy_hydrolase"/>
    <property type="match status" value="1"/>
</dbReference>
<dbReference type="InterPro" id="IPR015878">
    <property type="entry name" value="Ado_hCys_hydrolase_NAD-bd"/>
</dbReference>
<dbReference type="GO" id="GO:0006730">
    <property type="term" value="P:one-carbon metabolic process"/>
    <property type="evidence" value="ECO:0007669"/>
    <property type="project" value="UniProtKB-UniRule"/>
</dbReference>
<dbReference type="Gene3D" id="3.40.50.1480">
    <property type="entry name" value="Adenosylhomocysteinase-like"/>
    <property type="match status" value="1"/>
</dbReference>
<dbReference type="InterPro" id="IPR000043">
    <property type="entry name" value="Adenosylhomocysteinase-like"/>
</dbReference>
<dbReference type="RefSeq" id="WP_149324037.1">
    <property type="nucleotide sequence ID" value="NZ_CP043504.1"/>
</dbReference>
<dbReference type="PROSITE" id="PS00739">
    <property type="entry name" value="ADOHCYASE_2"/>
    <property type="match status" value="1"/>
</dbReference>
<dbReference type="NCBIfam" id="NF004005">
    <property type="entry name" value="PRK05476.2-3"/>
    <property type="match status" value="1"/>
</dbReference>
<dbReference type="GO" id="GO:0071269">
    <property type="term" value="P:L-homocysteine biosynthetic process"/>
    <property type="evidence" value="ECO:0007669"/>
    <property type="project" value="UniProtKB-UniRule"/>
</dbReference>
<evidence type="ECO:0000256" key="6">
    <source>
        <dbReference type="PIRSR" id="PIRSR001109-1"/>
    </source>
</evidence>
<dbReference type="GO" id="GO:0033353">
    <property type="term" value="P:S-adenosylmethionine cycle"/>
    <property type="evidence" value="ECO:0007669"/>
    <property type="project" value="TreeGrafter"/>
</dbReference>
<dbReference type="HAMAP" id="MF_00563">
    <property type="entry name" value="AdoHcyase"/>
    <property type="match status" value="1"/>
</dbReference>
<comment type="catalytic activity">
    <reaction evidence="5 8">
        <text>S-adenosyl-L-homocysteine + H2O = L-homocysteine + adenosine</text>
        <dbReference type="Rhea" id="RHEA:21708"/>
        <dbReference type="ChEBI" id="CHEBI:15377"/>
        <dbReference type="ChEBI" id="CHEBI:16335"/>
        <dbReference type="ChEBI" id="CHEBI:57856"/>
        <dbReference type="ChEBI" id="CHEBI:58199"/>
        <dbReference type="EC" id="3.13.2.1"/>
    </reaction>
</comment>
<comment type="subcellular location">
    <subcellularLocation>
        <location evidence="5">Cytoplasm</location>
    </subcellularLocation>
</comment>
<dbReference type="GO" id="GO:0005829">
    <property type="term" value="C:cytosol"/>
    <property type="evidence" value="ECO:0007669"/>
    <property type="project" value="TreeGrafter"/>
</dbReference>
<feature type="binding site" evidence="7">
    <location>
        <position position="307"/>
    </location>
    <ligand>
        <name>NAD(+)</name>
        <dbReference type="ChEBI" id="CHEBI:57540"/>
    </ligand>
</feature>
<dbReference type="Proteomes" id="UP000322159">
    <property type="component" value="Chromosome"/>
</dbReference>
<evidence type="ECO:0000256" key="7">
    <source>
        <dbReference type="PIRSR" id="PIRSR001109-2"/>
    </source>
</evidence>
<feature type="binding site" evidence="5 7">
    <location>
        <begin position="216"/>
        <end position="218"/>
    </location>
    <ligand>
        <name>NAD(+)</name>
        <dbReference type="ChEBI" id="CHEBI:57540"/>
    </ligand>
</feature>
<keyword evidence="3 5" id="KW-0378">Hydrolase</keyword>
<dbReference type="PROSITE" id="PS00738">
    <property type="entry name" value="ADOHCYASE_1"/>
    <property type="match status" value="1"/>
</dbReference>
<feature type="binding site" evidence="5 6">
    <location>
        <position position="215"/>
    </location>
    <ligand>
        <name>substrate</name>
    </ligand>
</feature>
<feature type="domain" description="S-adenosyl-L-homocysteine hydrolase NAD binding" evidence="10">
    <location>
        <begin position="250"/>
        <end position="412"/>
    </location>
</feature>
<feature type="binding site" evidence="5 6">
    <location>
        <position position="153"/>
    </location>
    <ligand>
        <name>substrate</name>
    </ligand>
</feature>
<evidence type="ECO:0000313" key="11">
    <source>
        <dbReference type="EMBL" id="QEO08604.1"/>
    </source>
</evidence>
<dbReference type="Gene3D" id="3.40.50.720">
    <property type="entry name" value="NAD(P)-binding Rossmann-like Domain"/>
    <property type="match status" value="1"/>
</dbReference>
<dbReference type="InterPro" id="IPR036291">
    <property type="entry name" value="NAD(P)-bd_dom_sf"/>
</dbReference>
<feature type="binding site" evidence="7">
    <location>
        <begin position="281"/>
        <end position="286"/>
    </location>
    <ligand>
        <name>NAD(+)</name>
        <dbReference type="ChEBI" id="CHEBI:57540"/>
    </ligand>
</feature>
<dbReference type="GO" id="GO:0004013">
    <property type="term" value="F:adenosylhomocysteinase activity"/>
    <property type="evidence" value="ECO:0007669"/>
    <property type="project" value="UniProtKB-UniRule"/>
</dbReference>
<feature type="binding site" evidence="5">
    <location>
        <position position="250"/>
    </location>
    <ligand>
        <name>NAD(+)</name>
        <dbReference type="ChEBI" id="CHEBI:57540"/>
    </ligand>
</feature>
<dbReference type="AlphaFoldDB" id="A0A5C1Y431"/>
<feature type="binding site" evidence="5">
    <location>
        <begin position="279"/>
        <end position="284"/>
    </location>
    <ligand>
        <name>NAD(+)</name>
        <dbReference type="ChEBI" id="CHEBI:57540"/>
    </ligand>
</feature>
<comment type="cofactor">
    <cofactor evidence="5 7 8">
        <name>NAD(+)</name>
        <dbReference type="ChEBI" id="CHEBI:57540"/>
    </cofactor>
    <text evidence="5 7 8">Binds 1 NAD(+) per subunit.</text>
</comment>
<dbReference type="CDD" id="cd00401">
    <property type="entry name" value="SAHH"/>
    <property type="match status" value="1"/>
</dbReference>
<evidence type="ECO:0000256" key="5">
    <source>
        <dbReference type="HAMAP-Rule" id="MF_00563"/>
    </source>
</evidence>
<keyword evidence="12" id="KW-1185">Reference proteome</keyword>
<feature type="binding site" evidence="5 6">
    <location>
        <position position="245"/>
    </location>
    <ligand>
        <name>substrate</name>
    </ligand>
</feature>
<name>A0A5C1Y431_9MICO</name>
<dbReference type="EC" id="3.13.2.1" evidence="5"/>
<organism evidence="11 12">
    <name type="scientific">Protaetiibacter larvae</name>
    <dbReference type="NCBI Taxonomy" id="2592654"/>
    <lineage>
        <taxon>Bacteria</taxon>
        <taxon>Bacillati</taxon>
        <taxon>Actinomycetota</taxon>
        <taxon>Actinomycetes</taxon>
        <taxon>Micrococcales</taxon>
        <taxon>Microbacteriaceae</taxon>
        <taxon>Protaetiibacter</taxon>
    </lineage>
</organism>
<dbReference type="SMART" id="SM00996">
    <property type="entry name" value="AdoHcyase"/>
    <property type="match status" value="1"/>
</dbReference>
<sequence>MSIPASTALPFKVADLSLAEAGRHQLRLAENEMPGLMALREEYGASQPLAGARIAGSLHMTVQTAVLIETLVALGAQVRWASCNIFSTQDDAAAAVAVGPNGTVDAPAGVPVFAWKGETLEEYWWATTQIFDWSAEAAAAGADWTGPNLILDDGGDATLLVHTGREYELAGAVPATPDDASHEWSVVLDVLRASIASDPQRWTRIAADIQGVTEETTTGVHRLYELHRDGRLLFPAINVNDSVTKSKFDNKYGIRHSLPDGLNRATDVLIGGKVAFVAGYGDVGKGAAEALRGQGARVIVSEIDPINALQAAMDGYQVARLESVIDQVDLLVTGTGNKNVVTVEHLLGLKHQAIVANVGHFDNEIDMAGLEALAGAVKVEIKPQVHEWRLPNGRSVLVLSEGRLMNLGNATGHPSFVMSNSFSNQVLAQLELWVNRAAYETRVYVLPKVLDEKVARLHLAALGVELTVLTPEQADYIGVPVEGPYKVDHYRY</sequence>
<evidence type="ECO:0000313" key="12">
    <source>
        <dbReference type="Proteomes" id="UP000322159"/>
    </source>
</evidence>
<dbReference type="FunFam" id="3.40.50.720:FF:000004">
    <property type="entry name" value="Adenosylhomocysteinase"/>
    <property type="match status" value="1"/>
</dbReference>
<keyword evidence="2 5" id="KW-0554">One-carbon metabolism</keyword>
<feature type="binding site" evidence="7">
    <location>
        <position position="413"/>
    </location>
    <ligand>
        <name>NAD(+)</name>
        <dbReference type="ChEBI" id="CHEBI:57540"/>
    </ligand>
</feature>
<dbReference type="OrthoDB" id="9802717at2"/>
<keyword evidence="4 5" id="KW-0520">NAD</keyword>
<dbReference type="SMART" id="SM00997">
    <property type="entry name" value="AdoHcyase_NAD"/>
    <property type="match status" value="1"/>
</dbReference>
<accession>A0A5C1Y431</accession>
<evidence type="ECO:0000259" key="10">
    <source>
        <dbReference type="SMART" id="SM00997"/>
    </source>
</evidence>
<comment type="similarity">
    <text evidence="1 5 9">Belongs to the adenosylhomocysteinase family.</text>
</comment>
<dbReference type="InterPro" id="IPR042172">
    <property type="entry name" value="Adenosylhomocyst_ase-like_sf"/>
</dbReference>
<protein>
    <recommendedName>
        <fullName evidence="5">Adenosylhomocysteinase</fullName>
        <ecNumber evidence="5">3.13.2.1</ecNumber>
    </recommendedName>
    <alternativeName>
        <fullName evidence="5">S-adenosyl-L-homocysteine hydrolase</fullName>
        <shortName evidence="5">AdoHcyase</shortName>
    </alternativeName>
</protein>
<comment type="function">
    <text evidence="5">May play a key role in the regulation of the intracellular concentration of adenosylhomocysteine.</text>
</comment>
<evidence type="ECO:0000256" key="4">
    <source>
        <dbReference type="ARBA" id="ARBA00023027"/>
    </source>
</evidence>
<evidence type="ECO:0000256" key="3">
    <source>
        <dbReference type="ARBA" id="ARBA00022801"/>
    </source>
</evidence>
<reference evidence="11 12" key="1">
    <citation type="submission" date="2019-09" db="EMBL/GenBank/DDBJ databases">
        <title>Genome sequencing of strain KACC 19322.</title>
        <authorList>
            <person name="Heo J."/>
            <person name="Kim S.-J."/>
            <person name="Kim J.-S."/>
            <person name="Hong S.-B."/>
            <person name="Kwon S.-W."/>
        </authorList>
    </citation>
    <scope>NUCLEOTIDE SEQUENCE [LARGE SCALE GENOMIC DNA]</scope>
    <source>
        <strain evidence="11 12">KACC 19322</strain>
    </source>
</reference>
<dbReference type="SUPFAM" id="SSF51735">
    <property type="entry name" value="NAD(P)-binding Rossmann-fold domains"/>
    <property type="match status" value="1"/>
</dbReference>
<feature type="binding site" evidence="5">
    <location>
        <position position="337"/>
    </location>
    <ligand>
        <name>NAD(+)</name>
        <dbReference type="ChEBI" id="CHEBI:57540"/>
    </ligand>
</feature>
<feature type="binding site" evidence="5 7">
    <location>
        <position position="406"/>
    </location>
    <ligand>
        <name>NAD(+)</name>
        <dbReference type="ChEBI" id="CHEBI:57540"/>
    </ligand>
</feature>
<comment type="caution">
    <text evidence="5">Lacks conserved residue(s) required for the propagation of feature annotation.</text>
</comment>
<dbReference type="NCBIfam" id="TIGR00936">
    <property type="entry name" value="ahcY"/>
    <property type="match status" value="1"/>
</dbReference>
<dbReference type="PANTHER" id="PTHR23420:SF0">
    <property type="entry name" value="ADENOSYLHOMOCYSTEINASE"/>
    <property type="match status" value="1"/>
</dbReference>
<dbReference type="SUPFAM" id="SSF52283">
    <property type="entry name" value="Formate/glycerate dehydrogenase catalytic domain-like"/>
    <property type="match status" value="1"/>
</dbReference>
<comment type="pathway">
    <text evidence="5 8">Amino-acid biosynthesis; L-homocysteine biosynthesis; L-homocysteine from S-adenosyl-L-homocysteine: step 1/1.</text>
</comment>
<feature type="binding site" evidence="5 7">
    <location>
        <position position="302"/>
    </location>
    <ligand>
        <name>NAD(+)</name>
        <dbReference type="ChEBI" id="CHEBI:57540"/>
    </ligand>
</feature>